<dbReference type="Proteomes" id="UP001155182">
    <property type="component" value="Unassembled WGS sequence"/>
</dbReference>
<dbReference type="InterPro" id="IPR035986">
    <property type="entry name" value="PKD_dom_sf"/>
</dbReference>
<dbReference type="InterPro" id="IPR036179">
    <property type="entry name" value="Ig-like_dom_sf"/>
</dbReference>
<feature type="domain" description="PKD" evidence="1">
    <location>
        <begin position="1941"/>
        <end position="1990"/>
    </location>
</feature>
<dbReference type="RefSeq" id="WP_252585746.1">
    <property type="nucleotide sequence ID" value="NZ_JAMWYS010000005.1"/>
</dbReference>
<feature type="domain" description="PKD" evidence="1">
    <location>
        <begin position="1230"/>
        <end position="1279"/>
    </location>
</feature>
<feature type="domain" description="PKD" evidence="1">
    <location>
        <begin position="542"/>
        <end position="595"/>
    </location>
</feature>
<dbReference type="SUPFAM" id="SSF49299">
    <property type="entry name" value="PKD domain"/>
    <property type="match status" value="12"/>
</dbReference>
<sequence>SYTVKVTNTITSCTATSPATVVTVNPKPTATITAGGPTSFCNPGSVVLSVPVQAGATYQWFLDGSPVGTNTNTYTASAAGNYTVTVSFATGCSTTSPIGIVVTVWDFATPVVSAVGTLDFCVGGSVTLKVSPVVTGVTYRWYSTASAVSIATGTFYTTNAVGDYYVVATDINGCPKTSNTVSVTSNPLPDVTLTNPGPHSFCNGSNATFSVPFTAGYSYQWYRNGAIAPGASTSNSYTATASGKYKVVVTSNKGCISTSAEVDVTVFDIPNPVISASGSTIICANETVSLTINPFAAGATYQWRKNGVDIPGATSQTYVVSETTAGTYNYDVVASYPTGCTETSNMIPVTVKPLPNVTPTTPTTIAFCDGGSSTIGVTAGPAGTSYVWTKDGAAFGCNCASVPVTDGGNYKVTVTYPAPNGCSATSVVFNVTEYKIIKPIIAADGPLAFCAGEDVVLSVSNADATLNYQWQLNGSPIGGATSTSYTATTAGNYTVVATNSFGCSETSAPVTVTVNPLSVATMKFPGPFKFCYGGSAGLEVISSNPTDTYQWTYNGVSIPGATSATYSATLTGTYNVVVTTSNGCSSVATNVSVTVDPLPQPKIVNAAGSTVDFCAGGGKTHLQVDNPYVAYQWYKDGVIEVDSVNRDYWVMPTGVSETHRYTVRVWDTNGCSDTTLAPVFVNSYQPTVIIQGNFTACDPNPAKLYVVSPAITIDWYYSATNTAPITWSSAASATTTYNAYNTGWYKVKANDGTCDAWSDSVFIQIEKIIPVITPGGSTTFCGTTTAKVTLSETFYNDPVKYAYQWQVGGVDIPGAIFPSYEASATGNYNVKVTSKFGCFGTAAAPVAVTVNPIPTANFTLPSSCLPAGGAQFTDASIANGGATITGWSWDLDEGVTSSSQNPAIPPYATSGIKTIKLTVTDSKGCSNTVTKPYNFNGNEPVASFTYPAATVCNNTPITFNGAGSAASLTPPATSLSYDWKFFDASNNPIALSAPNNSSVTVTFPANNAVTTYKVRLTVTTDLGCSDIEEHTVTISPEPKAKLALPKTNVCRDDAPFALTGGSELLVLPGSGVYAGAGVNSATGIFSPAAAGVSGAAPHIITYTYTTTDGCVDVATDTIRVNPMPTTTITANPAENASDEVEVCNGDAVTFTAGGAATYEWFKDGLTLNVFAPTYTTTVAGDYYALGTSAAGCTTQSKTIKVIVNPLPVASFTMDGDCVSNTGSVFDASASSVATGSITNYTWDFGDGNPVVSSASPITTYVYAASGNYTVKLTVTTSKGCSDTETLNYQFNGNVPAASFTASATTVCQGTAVTFTDTSVPGTVGTINKWKWEFFDPITNALLPIYAPNAASVTVNFPDATTTTDYRVKLTVYTDFGCEDESATQDITVHPVAVATLAVGVPEICIDGGLVDITSSVTNGVAVAAPVYTTNAPAGSITAAGKFDPAVAGVGTWTITYVATATDGSCASAPATATIVVHPVPTPSITPSATAACENSVITLTATGGSSYQWKKGGVAIAGQTGSTLTLSTVAESGSYSVVATDGFGCDEESAPVVITIYPNPVAMFAKPSSCGTVGDVFDASASSVSGGYTINDYAWDLGNGGPIVHTLVPTVAVPAYTTVGAKTITLTVTSSGNGCKDTFTDVYQYNGATPVASFTASSTTVCQDGTVTLDATGSSTGVSPIKDYIWEFSEGGSVINTISAANQAVVSINFPAITSTHTYDVKLTVRTQDGCESSTAPQSITVHPVATTSLAVGVPEICIDGGLVDITSSVTNGVAVAAPVYTTNAPAGSITAAGKFDPAVAGVGTWTITYVATATDGSCASAPATATIVVHPVPTPAIIPSATAACENSVITLTATGGSSYQWKKGGVAIAGQTGSTLTLSTVAESGSYSVVATDGFGCDEESAPVVITIYPNPVAMFAKPSSCGTVGDVFDASASSVSGGYSLTYAWDLGEGFTSTLQNPAVPAYTTAGPKTITLTVTSSGNGCSATYTDVYQYNGSTPVAAFTVSNTTICQDGTVTLDATGSTTGVSPITDYIWEFSEGGSVINTISAANQAVVSISFPAITSTHTYDVKLTVRTQDGCENSTAPQTITVHPVATTTLAVGVPEICIDGGLVDITSSVTNGVAVAAPVYTTNAPAGSITAAGKFDPAVAGVGTWTITYVATATDGSCASTPATATIVVHPLPTPTITPSATAECEGGTITLTASAGSTYQWRKGGVDIAGQNAQTLTLSTVAESGSYTVVVSDGFGCDNESPAQVITIYPNPVAAFTKPSSCGAAGDVFTDGSSVSGGYSLTYAWDLGEGFTSTLQNPAVPAYTTAGPKTITLTVTSSGNGCKDTFTDVYQYNGATPVASFTASATTVCQDGTVTLDATGSTTGVSPIKDYIWEFSEGGTVINTISAANQAVVSISFPAITSSHTYDVKLTVRTQDGCESSTAPQSITVHPVATTTLAVGVPEICIDGGLVDITSSVTNGVAVAAPVYTTSAPAGSITAAGKFDPAVAGVGTWTITYVATATDGSCPSVAATATIVVHPLPTPTITPSATAECEGGVITLTASAGSTYQWRKGGVDIAGQNAQTLTLSTVAESGSYTVVVSDGFGCDDESAPQVITIYPNPVASFTKPSSCGAAGDVFTDGSSVSGGYSLTYAWDLGEGFTSTLQNPAVPAYTTAGPKTITLTVTSSGNGCKDTFTDVYQYNGATPVASFTASSTTVCQDGTVTLDATGSTTGVSPIKDYIWEFSEGGTVINTISAANQAVVSISFPAITSTHTYDVKLTVRTQDGCENSTAPQTITVHPVATTTLAVGVPEICIDGGLVDITSSV</sequence>
<dbReference type="Pfam" id="PF18911">
    <property type="entry name" value="PKD_4"/>
    <property type="match status" value="9"/>
</dbReference>
<evidence type="ECO:0000313" key="2">
    <source>
        <dbReference type="EMBL" id="MCO4291509.1"/>
    </source>
</evidence>
<dbReference type="SMART" id="SM00089">
    <property type="entry name" value="PKD"/>
    <property type="match status" value="11"/>
</dbReference>
<dbReference type="Pfam" id="PF19081">
    <property type="entry name" value="Ig_7"/>
    <property type="match status" value="2"/>
</dbReference>
<dbReference type="Gene3D" id="2.60.40.10">
    <property type="entry name" value="Immunoglobulins"/>
    <property type="match status" value="21"/>
</dbReference>
<dbReference type="InterPro" id="IPR000601">
    <property type="entry name" value="PKD_dom"/>
</dbReference>
<dbReference type="InterPro" id="IPR003599">
    <property type="entry name" value="Ig_sub"/>
</dbReference>
<feature type="domain" description="PKD" evidence="1">
    <location>
        <begin position="2264"/>
        <end position="2330"/>
    </location>
</feature>
<dbReference type="InterPro" id="IPR013783">
    <property type="entry name" value="Ig-like_fold"/>
</dbReference>
<dbReference type="PROSITE" id="PS50093">
    <property type="entry name" value="PKD"/>
    <property type="match status" value="6"/>
</dbReference>
<comment type="caution">
    <text evidence="2">The sequence shown here is derived from an EMBL/GenBank/DDBJ whole genome shotgun (WGS) entry which is preliminary data.</text>
</comment>
<evidence type="ECO:0000259" key="1">
    <source>
        <dbReference type="PROSITE" id="PS50093"/>
    </source>
</evidence>
<feature type="domain" description="PKD" evidence="1">
    <location>
        <begin position="2613"/>
        <end position="2679"/>
    </location>
</feature>
<accession>A0A9X2EYT6</accession>
<dbReference type="InterPro" id="IPR022409">
    <property type="entry name" value="PKD/Chitinase_dom"/>
</dbReference>
<dbReference type="EMBL" id="JAMWYS010000005">
    <property type="protein sequence ID" value="MCO4291509.1"/>
    <property type="molecule type" value="Genomic_DNA"/>
</dbReference>
<dbReference type="SUPFAM" id="SSF48726">
    <property type="entry name" value="Immunoglobulin"/>
    <property type="match status" value="2"/>
</dbReference>
<evidence type="ECO:0000313" key="3">
    <source>
        <dbReference type="Proteomes" id="UP001155182"/>
    </source>
</evidence>
<gene>
    <name evidence="2" type="ORF">NF867_01360</name>
</gene>
<proteinExistence type="predicted"/>
<reference evidence="2" key="1">
    <citation type="submission" date="2022-06" db="EMBL/GenBank/DDBJ databases">
        <title>Solitalea sp. MAHUQ-68 isolated from rhizospheric soil.</title>
        <authorList>
            <person name="Huq M.A."/>
        </authorList>
    </citation>
    <scope>NUCLEOTIDE SEQUENCE</scope>
    <source>
        <strain evidence="2">MAHUQ-68</strain>
    </source>
</reference>
<dbReference type="InterPro" id="IPR044023">
    <property type="entry name" value="Ig_7"/>
</dbReference>
<feature type="non-terminal residue" evidence="2">
    <location>
        <position position="2818"/>
    </location>
</feature>
<dbReference type="SMART" id="SM00409">
    <property type="entry name" value="IG"/>
    <property type="match status" value="5"/>
</dbReference>
<feature type="domain" description="PKD" evidence="1">
    <location>
        <begin position="881"/>
        <end position="930"/>
    </location>
</feature>
<name>A0A9X2EYT6_9SPHI</name>
<dbReference type="CDD" id="cd00146">
    <property type="entry name" value="PKD"/>
    <property type="match status" value="1"/>
</dbReference>
<protein>
    <submittedName>
        <fullName evidence="2">PKD domain-containing protein</fullName>
    </submittedName>
</protein>
<keyword evidence="3" id="KW-1185">Reference proteome</keyword>
<feature type="non-terminal residue" evidence="2">
    <location>
        <position position="1"/>
    </location>
</feature>
<organism evidence="2 3">
    <name type="scientific">Solitalea agri</name>
    <dbReference type="NCBI Taxonomy" id="2953739"/>
    <lineage>
        <taxon>Bacteria</taxon>
        <taxon>Pseudomonadati</taxon>
        <taxon>Bacteroidota</taxon>
        <taxon>Sphingobacteriia</taxon>
        <taxon>Sphingobacteriales</taxon>
        <taxon>Sphingobacteriaceae</taxon>
        <taxon>Solitalea</taxon>
    </lineage>
</organism>